<dbReference type="EMBL" id="JH880510">
    <property type="protein sequence ID" value="ELR60963.1"/>
    <property type="molecule type" value="Genomic_DNA"/>
</dbReference>
<evidence type="ECO:0000256" key="3">
    <source>
        <dbReference type="SAM" id="Coils"/>
    </source>
</evidence>
<gene>
    <name evidence="6" type="ORF">M91_10244</name>
</gene>
<protein>
    <recommendedName>
        <fullName evidence="5">CCDC144C-like coiled-coil domain-containing protein</fullName>
    </recommendedName>
</protein>
<feature type="region of interest" description="Disordered" evidence="4">
    <location>
        <begin position="210"/>
        <end position="238"/>
    </location>
</feature>
<proteinExistence type="predicted"/>
<feature type="repeat" description="ANK" evidence="2">
    <location>
        <begin position="65"/>
        <end position="97"/>
    </location>
</feature>
<reference evidence="6 7" key="1">
    <citation type="journal article" date="2012" name="Nat. Genet.">
        <title>The yak genome and adaptation to life at high altitude.</title>
        <authorList>
            <person name="Qiu Q."/>
            <person name="Zhang G."/>
            <person name="Ma T."/>
            <person name="Qian W."/>
            <person name="Wang J."/>
            <person name="Ye Z."/>
            <person name="Cao C."/>
            <person name="Hu Q."/>
            <person name="Kim J."/>
            <person name="Larkin D.M."/>
            <person name="Auvil L."/>
            <person name="Capitanu B."/>
            <person name="Ma J."/>
            <person name="Lewin H.A."/>
            <person name="Qian X."/>
            <person name="Lang Y."/>
            <person name="Zhou R."/>
            <person name="Wang L."/>
            <person name="Wang K."/>
            <person name="Xia J."/>
            <person name="Liao S."/>
            <person name="Pan S."/>
            <person name="Lu X."/>
            <person name="Hou H."/>
            <person name="Wang Y."/>
            <person name="Zang X."/>
            <person name="Yin Y."/>
            <person name="Ma H."/>
            <person name="Zhang J."/>
            <person name="Wang Z."/>
            <person name="Zhang Y."/>
            <person name="Zhang D."/>
            <person name="Yonezawa T."/>
            <person name="Hasegawa M."/>
            <person name="Zhong Y."/>
            <person name="Liu W."/>
            <person name="Zhang Y."/>
            <person name="Huang Z."/>
            <person name="Zhang S."/>
            <person name="Long R."/>
            <person name="Yang H."/>
            <person name="Wang J."/>
            <person name="Lenstra J.A."/>
            <person name="Cooper D.N."/>
            <person name="Wu Y."/>
            <person name="Wang J."/>
            <person name="Shi P."/>
            <person name="Wang J."/>
            <person name="Liu J."/>
        </authorList>
    </citation>
    <scope>NUCLEOTIDE SEQUENCE [LARGE SCALE GENOMIC DNA]</scope>
    <source>
        <strain evidence="7">yakQH1</strain>
    </source>
</reference>
<organism evidence="6 7">
    <name type="scientific">Bos mutus</name>
    <name type="common">wild yak</name>
    <dbReference type="NCBI Taxonomy" id="72004"/>
    <lineage>
        <taxon>Eukaryota</taxon>
        <taxon>Metazoa</taxon>
        <taxon>Chordata</taxon>
        <taxon>Craniata</taxon>
        <taxon>Vertebrata</taxon>
        <taxon>Euteleostomi</taxon>
        <taxon>Mammalia</taxon>
        <taxon>Eutheria</taxon>
        <taxon>Laurasiatheria</taxon>
        <taxon>Artiodactyla</taxon>
        <taxon>Ruminantia</taxon>
        <taxon>Pecora</taxon>
        <taxon>Bovidae</taxon>
        <taxon>Bovinae</taxon>
        <taxon>Bos</taxon>
    </lineage>
</organism>
<evidence type="ECO:0000256" key="2">
    <source>
        <dbReference type="PROSITE-ProRule" id="PRU00023"/>
    </source>
</evidence>
<feature type="compositionally biased region" description="Basic and acidic residues" evidence="4">
    <location>
        <begin position="224"/>
        <end position="233"/>
    </location>
</feature>
<dbReference type="STRING" id="72004.ENSBMUP00000013405"/>
<feature type="repeat" description="ANK" evidence="2">
    <location>
        <begin position="1"/>
        <end position="31"/>
    </location>
</feature>
<evidence type="ECO:0000256" key="1">
    <source>
        <dbReference type="ARBA" id="ARBA00023054"/>
    </source>
</evidence>
<sequence length="845" mass="97843">RTELHVACANGRSAVVTLLLERKCLLSLCDNEKRTALMKAVECQEEECATLLLEHGADSNVMDVSGNTALHYAVFCQNLSLTAKFLSYDANIEARNKLGFCFILSCFYRKGPQSQNLLQKKVILILLTGLPKSKQIMTVRLLLMEHTKMIDVVNPEITVWRGENLVKGQREESKALGRMKDYVPNKTVRMKDLQTSGSELDLEMIAEEEQEKLDGDENNLSQVEEEKKHKSSEVEISDNVCDAADESGLIQQRKSGGNSNQEFPAMENEDSDRPARKTPYEKKKVKEQMNYVNDLDDLTQSSEMVSEDGNALHSANSTLQVEPLDLGCKDSGSLLKIQDAIFSHDRLVNFQRKHCELLRGEIHKMKSKFCGLQKELSETKEVKSQLEHQKVEWEREHRSLRFTLNQEEENRRNSNMLYEKIREQLRRKEDEYSKEVEKKQQLELTLRALEMELKTVTNNQNQASAGPEEPKDLLCKNHMLQDEIAMLRLEIEAMKNQNLEKEKNYFEDIEIVKAKNDDAQNTIKLNEERLTKTISQYIDQLNVLTAENTMLKSKLENEKENKQRLETEVESYRSRLAAAFHDHDQGQTSQRDLELAFQKAEEEWLCLQDKMKSDVANLKDKNEALSQQLSTAESKFHQVKIKLQHTRDNLRETILMLERVQRDLCQAECQKQEIEHLYLNEQGKVNKYLGKQDSLEETLSQLRSENMLLRQQLDDAQNKANSKEKTVISIQDQYLQIMRKLQAESEKQGLMLEERNKELIQERNHLKERMYQYKNEKAEREAVVRQLQQELAEKDALKKKSMSEASLESMSNCAKLEAETQDLKNNIHQPTSQVCMKLNVSTVNM</sequence>
<dbReference type="SUPFAM" id="SSF48403">
    <property type="entry name" value="Ankyrin repeat"/>
    <property type="match status" value="1"/>
</dbReference>
<feature type="coiled-coil region" evidence="3">
    <location>
        <begin position="685"/>
        <end position="804"/>
    </location>
</feature>
<keyword evidence="1 3" id="KW-0175">Coiled coil</keyword>
<feature type="repeat" description="ANK" evidence="2">
    <location>
        <begin position="32"/>
        <end position="64"/>
    </location>
</feature>
<evidence type="ECO:0000313" key="7">
    <source>
        <dbReference type="Proteomes" id="UP000011080"/>
    </source>
</evidence>
<dbReference type="Pfam" id="PF14915">
    <property type="entry name" value="CCDC144C"/>
    <property type="match status" value="1"/>
</dbReference>
<dbReference type="InterPro" id="IPR036770">
    <property type="entry name" value="Ankyrin_rpt-contain_sf"/>
</dbReference>
<feature type="coiled-coil region" evidence="3">
    <location>
        <begin position="608"/>
        <end position="635"/>
    </location>
</feature>
<dbReference type="Gene3D" id="1.25.40.20">
    <property type="entry name" value="Ankyrin repeat-containing domain"/>
    <property type="match status" value="1"/>
</dbReference>
<evidence type="ECO:0000259" key="5">
    <source>
        <dbReference type="Pfam" id="PF14915"/>
    </source>
</evidence>
<dbReference type="PANTHER" id="PTHR24147">
    <property type="entry name" value="ANKYRIN REPEAT DOMAIN 36-RELATED"/>
    <property type="match status" value="1"/>
</dbReference>
<dbReference type="InterPro" id="IPR002110">
    <property type="entry name" value="Ankyrin_rpt"/>
</dbReference>
<accession>L8IYA1</accession>
<dbReference type="SMART" id="SM00248">
    <property type="entry name" value="ANK"/>
    <property type="match status" value="3"/>
</dbReference>
<dbReference type="InterPro" id="IPR039497">
    <property type="entry name" value="CC144C-like_CC_dom"/>
</dbReference>
<dbReference type="InterPro" id="IPR050657">
    <property type="entry name" value="Ankyrin_repeat_domain"/>
</dbReference>
<dbReference type="Pfam" id="PF12796">
    <property type="entry name" value="Ank_2"/>
    <property type="match status" value="1"/>
</dbReference>
<dbReference type="PROSITE" id="PS50297">
    <property type="entry name" value="ANK_REP_REGION"/>
    <property type="match status" value="2"/>
</dbReference>
<evidence type="ECO:0000256" key="4">
    <source>
        <dbReference type="SAM" id="MobiDB-lite"/>
    </source>
</evidence>
<dbReference type="AlphaFoldDB" id="L8IYA1"/>
<feature type="domain" description="CCDC144C-like coiled-coil" evidence="5">
    <location>
        <begin position="461"/>
        <end position="831"/>
    </location>
</feature>
<feature type="region of interest" description="Disordered" evidence="4">
    <location>
        <begin position="250"/>
        <end position="277"/>
    </location>
</feature>
<keyword evidence="2" id="KW-0040">ANK repeat</keyword>
<dbReference type="PROSITE" id="PS50088">
    <property type="entry name" value="ANK_REPEAT"/>
    <property type="match status" value="3"/>
</dbReference>
<feature type="coiled-coil region" evidence="3">
    <location>
        <begin position="376"/>
        <end position="582"/>
    </location>
</feature>
<dbReference type="Proteomes" id="UP000011080">
    <property type="component" value="Unassembled WGS sequence"/>
</dbReference>
<name>L8IYA1_9CETA</name>
<feature type="non-terminal residue" evidence="6">
    <location>
        <position position="845"/>
    </location>
</feature>
<evidence type="ECO:0000313" key="6">
    <source>
        <dbReference type="EMBL" id="ELR60963.1"/>
    </source>
</evidence>
<dbReference type="PANTHER" id="PTHR24147:SF60">
    <property type="entry name" value="ANKYRIN REPEAT DOMAIN-CONTAINING PROTEIN 26-RELATED"/>
    <property type="match status" value="1"/>
</dbReference>
<feature type="compositionally biased region" description="Polar residues" evidence="4">
    <location>
        <begin position="250"/>
        <end position="262"/>
    </location>
</feature>